<organism evidence="1 2">
    <name type="scientific">Polyporus arcularius HHB13444</name>
    <dbReference type="NCBI Taxonomy" id="1314778"/>
    <lineage>
        <taxon>Eukaryota</taxon>
        <taxon>Fungi</taxon>
        <taxon>Dikarya</taxon>
        <taxon>Basidiomycota</taxon>
        <taxon>Agaricomycotina</taxon>
        <taxon>Agaricomycetes</taxon>
        <taxon>Polyporales</taxon>
        <taxon>Polyporaceae</taxon>
        <taxon>Polyporus</taxon>
    </lineage>
</organism>
<evidence type="ECO:0000313" key="1">
    <source>
        <dbReference type="EMBL" id="TFK94549.1"/>
    </source>
</evidence>
<gene>
    <name evidence="1" type="ORF">K466DRAFT_579809</name>
</gene>
<reference evidence="1 2" key="1">
    <citation type="journal article" date="2019" name="Nat. Ecol. Evol.">
        <title>Megaphylogeny resolves global patterns of mushroom evolution.</title>
        <authorList>
            <person name="Varga T."/>
            <person name="Krizsan K."/>
            <person name="Foldi C."/>
            <person name="Dima B."/>
            <person name="Sanchez-Garcia M."/>
            <person name="Sanchez-Ramirez S."/>
            <person name="Szollosi G.J."/>
            <person name="Szarkandi J.G."/>
            <person name="Papp V."/>
            <person name="Albert L."/>
            <person name="Andreopoulos W."/>
            <person name="Angelini C."/>
            <person name="Antonin V."/>
            <person name="Barry K.W."/>
            <person name="Bougher N.L."/>
            <person name="Buchanan P."/>
            <person name="Buyck B."/>
            <person name="Bense V."/>
            <person name="Catcheside P."/>
            <person name="Chovatia M."/>
            <person name="Cooper J."/>
            <person name="Damon W."/>
            <person name="Desjardin D."/>
            <person name="Finy P."/>
            <person name="Geml J."/>
            <person name="Haridas S."/>
            <person name="Hughes K."/>
            <person name="Justo A."/>
            <person name="Karasinski D."/>
            <person name="Kautmanova I."/>
            <person name="Kiss B."/>
            <person name="Kocsube S."/>
            <person name="Kotiranta H."/>
            <person name="LaButti K.M."/>
            <person name="Lechner B.E."/>
            <person name="Liimatainen K."/>
            <person name="Lipzen A."/>
            <person name="Lukacs Z."/>
            <person name="Mihaltcheva S."/>
            <person name="Morgado L.N."/>
            <person name="Niskanen T."/>
            <person name="Noordeloos M.E."/>
            <person name="Ohm R.A."/>
            <person name="Ortiz-Santana B."/>
            <person name="Ovrebo C."/>
            <person name="Racz N."/>
            <person name="Riley R."/>
            <person name="Savchenko A."/>
            <person name="Shiryaev A."/>
            <person name="Soop K."/>
            <person name="Spirin V."/>
            <person name="Szebenyi C."/>
            <person name="Tomsovsky M."/>
            <person name="Tulloss R.E."/>
            <person name="Uehling J."/>
            <person name="Grigoriev I.V."/>
            <person name="Vagvolgyi C."/>
            <person name="Papp T."/>
            <person name="Martin F.M."/>
            <person name="Miettinen O."/>
            <person name="Hibbett D.S."/>
            <person name="Nagy L.G."/>
        </authorList>
    </citation>
    <scope>NUCLEOTIDE SEQUENCE [LARGE SCALE GENOMIC DNA]</scope>
    <source>
        <strain evidence="1 2">HHB13444</strain>
    </source>
</reference>
<proteinExistence type="predicted"/>
<name>A0A5C3Q0G8_9APHY</name>
<dbReference type="Proteomes" id="UP000308197">
    <property type="component" value="Unassembled WGS sequence"/>
</dbReference>
<keyword evidence="2" id="KW-1185">Reference proteome</keyword>
<dbReference type="AlphaFoldDB" id="A0A5C3Q0G8"/>
<protein>
    <submittedName>
        <fullName evidence="1">Uncharacterized protein</fullName>
    </submittedName>
</protein>
<accession>A0A5C3Q0G8</accession>
<dbReference type="InParanoid" id="A0A5C3Q0G8"/>
<evidence type="ECO:0000313" key="2">
    <source>
        <dbReference type="Proteomes" id="UP000308197"/>
    </source>
</evidence>
<dbReference type="EMBL" id="ML210967">
    <property type="protein sequence ID" value="TFK94549.1"/>
    <property type="molecule type" value="Genomic_DNA"/>
</dbReference>
<sequence>MPGFLLELAHVNRTIHEAERSNWEHCLQHDWIAFKEDLWGAAGQIYVRPDFKLLFNRISKAHNTKCDGAIPDPGVVITASSGKPFRASICRSTALHPVARRSTS</sequence>